<keyword evidence="3" id="KW-1185">Reference proteome</keyword>
<feature type="compositionally biased region" description="Basic residues" evidence="1">
    <location>
        <begin position="53"/>
        <end position="77"/>
    </location>
</feature>
<dbReference type="EMBL" id="JRKI01000034">
    <property type="protein sequence ID" value="KIZ15382.1"/>
    <property type="molecule type" value="Genomic_DNA"/>
</dbReference>
<evidence type="ECO:0000313" key="3">
    <source>
        <dbReference type="Proteomes" id="UP000032458"/>
    </source>
</evidence>
<comment type="caution">
    <text evidence="2">The sequence shown here is derived from an EMBL/GenBank/DDBJ whole genome shotgun (WGS) entry which is preliminary data.</text>
</comment>
<dbReference type="PATRIC" id="fig|1240678.4.peg.5951"/>
<dbReference type="Proteomes" id="UP000032458">
    <property type="component" value="Unassembled WGS sequence"/>
</dbReference>
<feature type="region of interest" description="Disordered" evidence="1">
    <location>
        <begin position="37"/>
        <end position="77"/>
    </location>
</feature>
<evidence type="ECO:0000256" key="1">
    <source>
        <dbReference type="SAM" id="MobiDB-lite"/>
    </source>
</evidence>
<name>A0A0D7CIY8_9ACTN</name>
<proteinExistence type="predicted"/>
<reference evidence="2 3" key="1">
    <citation type="submission" date="2014-09" db="EMBL/GenBank/DDBJ databases">
        <title>Draft genome sequence of Streptomyces natalensis ATCC 27448, producer of the antifungal pimaricin.</title>
        <authorList>
            <person name="Mendes M.V."/>
            <person name="Beites T."/>
            <person name="Pires S."/>
            <person name="Santos C.L."/>
            <person name="Moradas-Ferreira P."/>
        </authorList>
    </citation>
    <scope>NUCLEOTIDE SEQUENCE [LARGE SCALE GENOMIC DNA]</scope>
    <source>
        <strain evidence="2 3">ATCC 27448</strain>
    </source>
</reference>
<evidence type="ECO:0000313" key="2">
    <source>
        <dbReference type="EMBL" id="KIZ15382.1"/>
    </source>
</evidence>
<sequence>MRAYAVNHDELNLIARRPDGWRPGQDVAGLVVQTAADGSGPAIGPGWPADPGRHRRSPHRAGRPPHRARRPPHLVRQHRRPAELRLADFYAQGWNAHVVGIISPVPEGTKCEDLAILTDLVADGRLTVR</sequence>
<dbReference type="RefSeq" id="WP_030066985.1">
    <property type="nucleotide sequence ID" value="NZ_JRKI01000034.1"/>
</dbReference>
<organism evidence="2 3">
    <name type="scientific">Streptomyces natalensis ATCC 27448</name>
    <dbReference type="NCBI Taxonomy" id="1240678"/>
    <lineage>
        <taxon>Bacteria</taxon>
        <taxon>Bacillati</taxon>
        <taxon>Actinomycetota</taxon>
        <taxon>Actinomycetes</taxon>
        <taxon>Kitasatosporales</taxon>
        <taxon>Streptomycetaceae</taxon>
        <taxon>Streptomyces</taxon>
    </lineage>
</organism>
<dbReference type="AlphaFoldDB" id="A0A0D7CIY8"/>
<accession>A0A0D7CIY8</accession>
<gene>
    <name evidence="2" type="ORF">SNA_27915</name>
</gene>
<protein>
    <submittedName>
        <fullName evidence="2">Uncharacterized protein</fullName>
    </submittedName>
</protein>